<protein>
    <recommendedName>
        <fullName evidence="3">DNA-binding protein</fullName>
    </recommendedName>
</protein>
<dbReference type="RefSeq" id="WP_117782157.1">
    <property type="nucleotide sequence ID" value="NZ_JADPGG010000081.1"/>
</dbReference>
<organism evidence="1 2">
    <name type="scientific">Faecalibacillus intestinalis</name>
    <dbReference type="NCBI Taxonomy" id="1982626"/>
    <lineage>
        <taxon>Bacteria</taxon>
        <taxon>Bacillati</taxon>
        <taxon>Bacillota</taxon>
        <taxon>Erysipelotrichia</taxon>
        <taxon>Erysipelotrichales</taxon>
        <taxon>Coprobacillaceae</taxon>
        <taxon>Faecalibacillus</taxon>
    </lineage>
</organism>
<accession>A0AAW4VN59</accession>
<name>A0AAW4VN59_9FIRM</name>
<proteinExistence type="predicted"/>
<comment type="caution">
    <text evidence="1">The sequence shown here is derived from an EMBL/GenBank/DDBJ whole genome shotgun (WGS) entry which is preliminary data.</text>
</comment>
<evidence type="ECO:0000313" key="2">
    <source>
        <dbReference type="Proteomes" id="UP001197827"/>
    </source>
</evidence>
<dbReference type="Proteomes" id="UP001197827">
    <property type="component" value="Unassembled WGS sequence"/>
</dbReference>
<sequence length="105" mass="11938">MNTLEQRAHDFANEMVHKCLKEGRNVSIGITRKQANVVFACNKQGKIHVSKEVISAVYDLADVYYKKSFYNQAGTYVDKIVTAVQAIFNNQYEIAQYLLESAVED</sequence>
<dbReference type="EMBL" id="JAJDKQ010000041">
    <property type="protein sequence ID" value="MCB8563058.1"/>
    <property type="molecule type" value="Genomic_DNA"/>
</dbReference>
<evidence type="ECO:0008006" key="3">
    <source>
        <dbReference type="Google" id="ProtNLM"/>
    </source>
</evidence>
<evidence type="ECO:0000313" key="1">
    <source>
        <dbReference type="EMBL" id="MCB8563058.1"/>
    </source>
</evidence>
<gene>
    <name evidence="1" type="ORF">LJD74_13785</name>
</gene>
<dbReference type="AlphaFoldDB" id="A0AAW4VN59"/>
<reference evidence="1" key="1">
    <citation type="submission" date="2021-10" db="EMBL/GenBank/DDBJ databases">
        <title>Collection of gut derived symbiotic bacterial strains cultured from healthy donors.</title>
        <authorList>
            <person name="Lin H."/>
            <person name="Littmann E."/>
            <person name="Kohout C."/>
            <person name="Pamer E.G."/>
        </authorList>
    </citation>
    <scope>NUCLEOTIDE SEQUENCE</scope>
    <source>
        <strain evidence="1">DFI.5.2</strain>
    </source>
</reference>